<proteinExistence type="predicted"/>
<keyword evidence="1" id="KW-0175">Coiled coil</keyword>
<name>A0ABX7R3W3_9GAMM</name>
<accession>A0ABX7R3W3</accession>
<evidence type="ECO:0000313" key="3">
    <source>
        <dbReference type="EMBL" id="QSX38521.1"/>
    </source>
</evidence>
<dbReference type="Proteomes" id="UP000663207">
    <property type="component" value="Chromosome"/>
</dbReference>
<protein>
    <submittedName>
        <fullName evidence="3">Uncharacterized protein</fullName>
    </submittedName>
</protein>
<dbReference type="EMBL" id="CP071502">
    <property type="protein sequence ID" value="QSX38521.1"/>
    <property type="molecule type" value="Genomic_DNA"/>
</dbReference>
<dbReference type="RefSeq" id="WP_207381588.1">
    <property type="nucleotide sequence ID" value="NZ_CP071502.1"/>
</dbReference>
<reference evidence="3 4" key="1">
    <citation type="submission" date="2021-03" db="EMBL/GenBank/DDBJ databases">
        <title>Novel species identification of genus Shewanella.</title>
        <authorList>
            <person name="Liu G."/>
            <person name="Zhang Q."/>
        </authorList>
    </citation>
    <scope>NUCLEOTIDE SEQUENCE [LARGE SCALE GENOMIC DNA]</scope>
    <source>
        <strain evidence="3 4">FJAT-52962</strain>
    </source>
</reference>
<feature type="coiled-coil region" evidence="1">
    <location>
        <begin position="57"/>
        <end position="113"/>
    </location>
</feature>
<evidence type="ECO:0000313" key="4">
    <source>
        <dbReference type="Proteomes" id="UP000663207"/>
    </source>
</evidence>
<feature type="region of interest" description="Disordered" evidence="2">
    <location>
        <begin position="1"/>
        <end position="27"/>
    </location>
</feature>
<sequence length="124" mass="13683">MAMLISPASALPGVGPTTRLNQASEPSKDLVRALDIAEAFGASREATSELNRQQEHQDPLEQQIAKLRARLQELNKELQQLRGNHSDSAEHRREQLGRELTELNARLLALTGEQLKAARRAKGA</sequence>
<organism evidence="3 4">
    <name type="scientific">Shewanella sedimentimangrovi</name>
    <dbReference type="NCBI Taxonomy" id="2814293"/>
    <lineage>
        <taxon>Bacteria</taxon>
        <taxon>Pseudomonadati</taxon>
        <taxon>Pseudomonadota</taxon>
        <taxon>Gammaproteobacteria</taxon>
        <taxon>Alteromonadales</taxon>
        <taxon>Shewanellaceae</taxon>
        <taxon>Shewanella</taxon>
    </lineage>
</organism>
<evidence type="ECO:0000256" key="2">
    <source>
        <dbReference type="SAM" id="MobiDB-lite"/>
    </source>
</evidence>
<evidence type="ECO:0000256" key="1">
    <source>
        <dbReference type="SAM" id="Coils"/>
    </source>
</evidence>
<gene>
    <name evidence="3" type="ORF">JYB85_06830</name>
</gene>
<keyword evidence="4" id="KW-1185">Reference proteome</keyword>